<dbReference type="EMBL" id="ML977320">
    <property type="protein sequence ID" value="KAF2116693.1"/>
    <property type="molecule type" value="Genomic_DNA"/>
</dbReference>
<feature type="compositionally biased region" description="Polar residues" evidence="1">
    <location>
        <begin position="35"/>
        <end position="53"/>
    </location>
</feature>
<organism evidence="2 3">
    <name type="scientific">Lophiotrema nucula</name>
    <dbReference type="NCBI Taxonomy" id="690887"/>
    <lineage>
        <taxon>Eukaryota</taxon>
        <taxon>Fungi</taxon>
        <taxon>Dikarya</taxon>
        <taxon>Ascomycota</taxon>
        <taxon>Pezizomycotina</taxon>
        <taxon>Dothideomycetes</taxon>
        <taxon>Pleosporomycetidae</taxon>
        <taxon>Pleosporales</taxon>
        <taxon>Lophiotremataceae</taxon>
        <taxon>Lophiotrema</taxon>
    </lineage>
</organism>
<feature type="region of interest" description="Disordered" evidence="1">
    <location>
        <begin position="13"/>
        <end position="57"/>
    </location>
</feature>
<name>A0A6A5ZCN4_9PLEO</name>
<dbReference type="Proteomes" id="UP000799770">
    <property type="component" value="Unassembled WGS sequence"/>
</dbReference>
<proteinExistence type="predicted"/>
<feature type="region of interest" description="Disordered" evidence="1">
    <location>
        <begin position="279"/>
        <end position="369"/>
    </location>
</feature>
<reference evidence="2" key="1">
    <citation type="journal article" date="2020" name="Stud. Mycol.">
        <title>101 Dothideomycetes genomes: a test case for predicting lifestyles and emergence of pathogens.</title>
        <authorList>
            <person name="Haridas S."/>
            <person name="Albert R."/>
            <person name="Binder M."/>
            <person name="Bloem J."/>
            <person name="Labutti K."/>
            <person name="Salamov A."/>
            <person name="Andreopoulos B."/>
            <person name="Baker S."/>
            <person name="Barry K."/>
            <person name="Bills G."/>
            <person name="Bluhm B."/>
            <person name="Cannon C."/>
            <person name="Castanera R."/>
            <person name="Culley D."/>
            <person name="Daum C."/>
            <person name="Ezra D."/>
            <person name="Gonzalez J."/>
            <person name="Henrissat B."/>
            <person name="Kuo A."/>
            <person name="Liang C."/>
            <person name="Lipzen A."/>
            <person name="Lutzoni F."/>
            <person name="Magnuson J."/>
            <person name="Mondo S."/>
            <person name="Nolan M."/>
            <person name="Ohm R."/>
            <person name="Pangilinan J."/>
            <person name="Park H.-J."/>
            <person name="Ramirez L."/>
            <person name="Alfaro M."/>
            <person name="Sun H."/>
            <person name="Tritt A."/>
            <person name="Yoshinaga Y."/>
            <person name="Zwiers L.-H."/>
            <person name="Turgeon B."/>
            <person name="Goodwin S."/>
            <person name="Spatafora J."/>
            <person name="Crous P."/>
            <person name="Grigoriev I."/>
        </authorList>
    </citation>
    <scope>NUCLEOTIDE SEQUENCE</scope>
    <source>
        <strain evidence="2">CBS 627.86</strain>
    </source>
</reference>
<evidence type="ECO:0000313" key="2">
    <source>
        <dbReference type="EMBL" id="KAF2116693.1"/>
    </source>
</evidence>
<feature type="compositionally biased region" description="Polar residues" evidence="1">
    <location>
        <begin position="355"/>
        <end position="369"/>
    </location>
</feature>
<accession>A0A6A5ZCN4</accession>
<gene>
    <name evidence="2" type="ORF">BDV96DRAFT_645105</name>
</gene>
<feature type="compositionally biased region" description="Basic and acidic residues" evidence="1">
    <location>
        <begin position="279"/>
        <end position="297"/>
    </location>
</feature>
<protein>
    <submittedName>
        <fullName evidence="2">Uncharacterized protein</fullName>
    </submittedName>
</protein>
<evidence type="ECO:0000313" key="3">
    <source>
        <dbReference type="Proteomes" id="UP000799770"/>
    </source>
</evidence>
<dbReference type="OrthoDB" id="439993at2759"/>
<evidence type="ECO:0000256" key="1">
    <source>
        <dbReference type="SAM" id="MobiDB-lite"/>
    </source>
</evidence>
<keyword evidence="3" id="KW-1185">Reference proteome</keyword>
<sequence length="390" mass="43912">MFVPRALKLKNAKAARKSATTRAGPLTTPDLVHTGNVQQQASAVPEGSGQSNKPRGPRFATVPITDAYLSQLACGVELFFTDYAHQDNAGSKWLAQRYRTQDGEEDFIHLSAFLDHPNTSTLKPAATIIALQAALSDHCPPTLELSTNRYYVRRKPSTYPLPFVPMNSFQISNDEGLSFWDQRAIYVEPHTRDLCKTPAKVAHWLKEHGQMRDKWLPIQAIHTIRNQCAFVVLSGVTHEDMLKKWRELKKPEDWIVMTKVEHTKRTEEYIALVEGEKAAYKKRKAEEQNRRRNRDSNAKGASHDSTANASPRARQPGLDLNFDAGAAPNTTETQNKKRKRKQNTKQDELGAGNAKCTNPDDQPAASTDCINAPNRAFEDLRLNKKIRFDD</sequence>
<dbReference type="AlphaFoldDB" id="A0A6A5ZCN4"/>